<dbReference type="Pfam" id="PF01446">
    <property type="entry name" value="Rep_1"/>
    <property type="match status" value="1"/>
</dbReference>
<dbReference type="AlphaFoldDB" id="A0A0H5PXW3"/>
<evidence type="ECO:0008006" key="3">
    <source>
        <dbReference type="Google" id="ProtNLM"/>
    </source>
</evidence>
<reference evidence="2" key="2">
    <citation type="submission" date="2015-07" db="EMBL/GenBank/DDBJ databases">
        <title>Plasmids, circular viruses and viroids from rat gut.</title>
        <authorList>
            <person name="Jorgensen T.J."/>
            <person name="Hansen M.A."/>
            <person name="Xu Z."/>
            <person name="Tabak M.A."/>
            <person name="Sorensen S.J."/>
            <person name="Hansen L.H."/>
        </authorList>
    </citation>
    <scope>NUCLEOTIDE SEQUENCE</scope>
    <source>
        <plasmid evidence="2">pRGRH0251</plasmid>
    </source>
</reference>
<sequence>MGKGQENQDRYNNFISSQNIQDEGEILQDTTKTGKVRKWKERKMGNIRFAERLEKLGYKESVIERVRTCGEFLRFVKDPIQGMKLYQAYFCKNKLCPMCNWRRSMKYSWQIKQILDKALEQYPKARFLFLTLTVENVPAEALSEAIKDLNKSFDRLFRRKNVKKNMIGYVRSLEVTYNDKRNDYHPHIHVLLMVKPSYFSGYGDNYISQADWTRMWEESAKLDYTPVVNIKAVKEKVAREDLHDDFSEDGIMKAVLETAKYPVKPFEIERDKYGKVIERSEEKLTQITGELLDGLYKKRQLGFGGLLKELRKELHLDDIENGDLVNTSNEKIEPTAGEQIVAYWNYSRGNYFIKTNK</sequence>
<evidence type="ECO:0000313" key="2">
    <source>
        <dbReference type="EMBL" id="CRY94423.1"/>
    </source>
</evidence>
<dbReference type="EMBL" id="LN852924">
    <property type="protein sequence ID" value="CRY94423.1"/>
    <property type="molecule type" value="Genomic_DNA"/>
</dbReference>
<name>A0A0H5PXW3_9ZZZZ</name>
<keyword evidence="1" id="KW-0235">DNA replication</keyword>
<evidence type="ECO:0000256" key="1">
    <source>
        <dbReference type="ARBA" id="ARBA00022705"/>
    </source>
</evidence>
<protein>
    <recommendedName>
        <fullName evidence="3">Replication protein</fullName>
    </recommendedName>
</protein>
<keyword evidence="2" id="KW-0614">Plasmid</keyword>
<accession>A0A0H5PXW3</accession>
<reference evidence="2" key="1">
    <citation type="submission" date="2015-06" db="EMBL/GenBank/DDBJ databases">
        <authorList>
            <person name="Joergensen T."/>
        </authorList>
    </citation>
    <scope>NUCLEOTIDE SEQUENCE</scope>
    <source>
        <plasmid evidence="2">pRGRH0251</plasmid>
    </source>
</reference>
<dbReference type="GO" id="GO:0006260">
    <property type="term" value="P:DNA replication"/>
    <property type="evidence" value="ECO:0007669"/>
    <property type="project" value="UniProtKB-KW"/>
</dbReference>
<organism evidence="2">
    <name type="scientific">uncultured prokaryote</name>
    <dbReference type="NCBI Taxonomy" id="198431"/>
    <lineage>
        <taxon>unclassified sequences</taxon>
        <taxon>environmental samples</taxon>
    </lineage>
</organism>
<geneLocation type="plasmid" evidence="2">
    <name>pRGRH0251</name>
</geneLocation>
<dbReference type="InterPro" id="IPR000989">
    <property type="entry name" value="Rep"/>
</dbReference>
<dbReference type="GO" id="GO:0003677">
    <property type="term" value="F:DNA binding"/>
    <property type="evidence" value="ECO:0007669"/>
    <property type="project" value="InterPro"/>
</dbReference>
<proteinExistence type="predicted"/>